<proteinExistence type="predicted"/>
<dbReference type="Proteomes" id="UP000204235">
    <property type="component" value="Segment"/>
</dbReference>
<dbReference type="GeneID" id="18501030"/>
<keyword evidence="2" id="KW-1185">Reference proteome</keyword>
<name>W8CZF2_9CAUD</name>
<evidence type="ECO:0000313" key="1">
    <source>
        <dbReference type="EMBL" id="AGX01857.1"/>
    </source>
</evidence>
<dbReference type="EMBL" id="KF623294">
    <property type="protein sequence ID" value="AGX01857.1"/>
    <property type="molecule type" value="Genomic_DNA"/>
</dbReference>
<accession>W8CZF2</accession>
<protein>
    <submittedName>
        <fullName evidence="1">Uncharacterized protein</fullName>
    </submittedName>
</protein>
<reference evidence="1 2" key="1">
    <citation type="journal article" date="2014" name="FEMS Microbiol. Lett.">
        <title>The genome of the Erwinia amylovora phage PhiEaH1 reveals greater diversity and broadens the applicability of phages for the treatment of fire blight.</title>
        <authorList>
            <person name="Meczker K."/>
            <person name="Domotor D."/>
            <person name="Vass J."/>
            <person name="Rakhely G."/>
            <person name="Schneider G."/>
            <person name="Kovacs T."/>
        </authorList>
    </citation>
    <scope>NUCLEOTIDE SEQUENCE [LARGE SCALE GENOMIC DNA]</scope>
</reference>
<organism evidence="1 2">
    <name type="scientific">Erwinia phage PhiEaH1</name>
    <dbReference type="NCBI Taxonomy" id="1401669"/>
    <lineage>
        <taxon>Viruses</taxon>
        <taxon>Duplodnaviria</taxon>
        <taxon>Heunggongvirae</taxon>
        <taxon>Uroviricota</taxon>
        <taxon>Caudoviricetes</taxon>
        <taxon>Chimalliviridae</taxon>
        <taxon>Iapetusvirus</taxon>
        <taxon>Iapetusvirus EaH1</taxon>
    </lineage>
</organism>
<dbReference type="KEGG" id="vg:18501030"/>
<sequence>MSHHPQSLETPIKVKLNMTLNAEQEAFVDEQIKESINLDDAVKAEIQKGVKLDSFVEVDLQYPNMFDANGVRLDAKQMAKLHDDYADRQKLAMLTYSLMSGGGLQPPRGYALNEQVAENLLRSQKYRVRRVKGHYEVELHLDGLDATIKDTNRWLAIVRALHLMGTRMDPLLEEYIKRRLAQKTDRLETRPIKLGQV</sequence>
<dbReference type="RefSeq" id="YP_009010188.1">
    <property type="nucleotide sequence ID" value="NC_023610.1"/>
</dbReference>
<evidence type="ECO:0000313" key="2">
    <source>
        <dbReference type="Proteomes" id="UP000204235"/>
    </source>
</evidence>